<evidence type="ECO:0000256" key="1">
    <source>
        <dbReference type="SAM" id="Phobius"/>
    </source>
</evidence>
<dbReference type="EMBL" id="AOIL01000046">
    <property type="protein sequence ID" value="ELY90003.1"/>
    <property type="molecule type" value="Genomic_DNA"/>
</dbReference>
<name>L9ZY07_9EURY</name>
<gene>
    <name evidence="2" type="ORF">C484_12526</name>
</gene>
<evidence type="ECO:0000313" key="2">
    <source>
        <dbReference type="EMBL" id="ELY90003.1"/>
    </source>
</evidence>
<proteinExistence type="predicted"/>
<feature type="transmembrane region" description="Helical" evidence="1">
    <location>
        <begin position="64"/>
        <end position="84"/>
    </location>
</feature>
<protein>
    <submittedName>
        <fullName evidence="2">Uncharacterized protein</fullName>
    </submittedName>
</protein>
<feature type="transmembrane region" description="Helical" evidence="1">
    <location>
        <begin position="121"/>
        <end position="138"/>
    </location>
</feature>
<keyword evidence="3" id="KW-1185">Reference proteome</keyword>
<dbReference type="AlphaFoldDB" id="L9ZY07"/>
<dbReference type="Proteomes" id="UP000011648">
    <property type="component" value="Unassembled WGS sequence"/>
</dbReference>
<keyword evidence="1" id="KW-0812">Transmembrane</keyword>
<keyword evidence="1" id="KW-0472">Membrane</keyword>
<accession>L9ZY07</accession>
<comment type="caution">
    <text evidence="2">The sequence shown here is derived from an EMBL/GenBank/DDBJ whole genome shotgun (WGS) entry which is preliminary data.</text>
</comment>
<dbReference type="PATRIC" id="fig|1230458.4.peg.2521"/>
<reference evidence="2 3" key="1">
    <citation type="journal article" date="2014" name="PLoS Genet.">
        <title>Phylogenetically driven sequencing of extremely halophilic archaea reveals strategies for static and dynamic osmo-response.</title>
        <authorList>
            <person name="Becker E.A."/>
            <person name="Seitzer P.M."/>
            <person name="Tritt A."/>
            <person name="Larsen D."/>
            <person name="Krusor M."/>
            <person name="Yao A.I."/>
            <person name="Wu D."/>
            <person name="Madern D."/>
            <person name="Eisen J.A."/>
            <person name="Darling A.E."/>
            <person name="Facciotti M.T."/>
        </authorList>
    </citation>
    <scope>NUCLEOTIDE SEQUENCE [LARGE SCALE GENOMIC DNA]</scope>
    <source>
        <strain evidence="2 3">DSM 12281</strain>
    </source>
</reference>
<evidence type="ECO:0000313" key="3">
    <source>
        <dbReference type="Proteomes" id="UP000011648"/>
    </source>
</evidence>
<organism evidence="2 3">
    <name type="scientific">Natrialba taiwanensis DSM 12281</name>
    <dbReference type="NCBI Taxonomy" id="1230458"/>
    <lineage>
        <taxon>Archaea</taxon>
        <taxon>Methanobacteriati</taxon>
        <taxon>Methanobacteriota</taxon>
        <taxon>Stenosarchaea group</taxon>
        <taxon>Halobacteria</taxon>
        <taxon>Halobacteriales</taxon>
        <taxon>Natrialbaceae</taxon>
        <taxon>Natrialba</taxon>
    </lineage>
</organism>
<feature type="transmembrane region" description="Helical" evidence="1">
    <location>
        <begin position="90"/>
        <end position="114"/>
    </location>
</feature>
<feature type="transmembrane region" description="Helical" evidence="1">
    <location>
        <begin position="23"/>
        <end position="44"/>
    </location>
</feature>
<sequence length="180" mass="19330">MGELGGHAIVDGPFYIWYYADTWYVWVSLLVVASVAEYAIRFGYDIGTHRLRNLPAFPPTRSDIAVLTAGAGALVGVSTVLLLSESFTTSIPILSFVFLLTAAGTAAPLLALVSRGVVTPVGLYVLYAPTTLITAAIMSTDGPVWVTLFGFGLVLAPLLWKLEEVLRSRYLGWNGGRFTG</sequence>
<feature type="transmembrane region" description="Helical" evidence="1">
    <location>
        <begin position="144"/>
        <end position="160"/>
    </location>
</feature>
<keyword evidence="1" id="KW-1133">Transmembrane helix</keyword>